<sequence length="379" mass="42207">MEVQIKKNKLLEDLLECDQHEYLVYQYKFYNGRTTLHLIFMELQLVKQSSLCGCMIIISIELILRLMAWSTENCLKRLKGTTLNILKRNASCYYDRNCGFIRQMTLSLHAQIEGNIQNLKNSCNSSGFTYETLTGSRFKESKLCDVALAVLNAFAAFGGGIRADSESNLTLSELQALGSTAGVLLPPLPALPLWHCCNILSSSEKSGKATTKRSESPSSLILEPIEDVSESLSSLSKPDKEETTELAEERPEFDVGVRGHCGLKKASRMRPISSIISRRGISNGFRYDLADACRARKSNGDFIKPVKGVKFRLAASVLLAARLSYINRAKYVENAYCRKILKSETSLYHIGQWIFSSSLVLGIAPLCLLLLCPNLIVIK</sequence>
<evidence type="ECO:0000256" key="2">
    <source>
        <dbReference type="SAM" id="Phobius"/>
    </source>
</evidence>
<reference evidence="4" key="1">
    <citation type="submission" date="2014-03" db="EMBL/GenBank/DDBJ databases">
        <authorList>
            <person name="Aksoy S."/>
            <person name="Warren W."/>
            <person name="Wilson R.K."/>
        </authorList>
    </citation>
    <scope>NUCLEOTIDE SEQUENCE [LARGE SCALE GENOMIC DNA]</scope>
    <source>
        <strain evidence="4">IAEA</strain>
    </source>
</reference>
<keyword evidence="2" id="KW-0812">Transmembrane</keyword>
<dbReference type="EnsemblMetazoa" id="GBRI014522-RA">
    <property type="protein sequence ID" value="GBRI014522-PA"/>
    <property type="gene ID" value="GBRI014522"/>
</dbReference>
<feature type="compositionally biased region" description="Basic and acidic residues" evidence="1">
    <location>
        <begin position="237"/>
        <end position="249"/>
    </location>
</feature>
<organism evidence="3 4">
    <name type="scientific">Glossina brevipalpis</name>
    <dbReference type="NCBI Taxonomy" id="37001"/>
    <lineage>
        <taxon>Eukaryota</taxon>
        <taxon>Metazoa</taxon>
        <taxon>Ecdysozoa</taxon>
        <taxon>Arthropoda</taxon>
        <taxon>Hexapoda</taxon>
        <taxon>Insecta</taxon>
        <taxon>Pterygota</taxon>
        <taxon>Neoptera</taxon>
        <taxon>Endopterygota</taxon>
        <taxon>Diptera</taxon>
        <taxon>Brachycera</taxon>
        <taxon>Muscomorpha</taxon>
        <taxon>Hippoboscoidea</taxon>
        <taxon>Glossinidae</taxon>
        <taxon>Glossina</taxon>
    </lineage>
</organism>
<protein>
    <submittedName>
        <fullName evidence="3">Uncharacterized protein</fullName>
    </submittedName>
</protein>
<keyword evidence="4" id="KW-1185">Reference proteome</keyword>
<reference evidence="3" key="2">
    <citation type="submission" date="2020-05" db="UniProtKB">
        <authorList>
            <consortium name="EnsemblMetazoa"/>
        </authorList>
    </citation>
    <scope>IDENTIFICATION</scope>
    <source>
        <strain evidence="3">IAEA</strain>
    </source>
</reference>
<keyword evidence="2" id="KW-1133">Transmembrane helix</keyword>
<evidence type="ECO:0000313" key="3">
    <source>
        <dbReference type="EnsemblMetazoa" id="GBRI014522-PA"/>
    </source>
</evidence>
<dbReference type="AlphaFoldDB" id="A0A1A9WCJ3"/>
<feature type="region of interest" description="Disordered" evidence="1">
    <location>
        <begin position="229"/>
        <end position="249"/>
    </location>
</feature>
<feature type="transmembrane region" description="Helical" evidence="2">
    <location>
        <begin position="353"/>
        <end position="377"/>
    </location>
</feature>
<dbReference type="VEuPathDB" id="VectorBase:GBRI014522"/>
<proteinExistence type="predicted"/>
<evidence type="ECO:0000256" key="1">
    <source>
        <dbReference type="SAM" id="MobiDB-lite"/>
    </source>
</evidence>
<dbReference type="Proteomes" id="UP000091820">
    <property type="component" value="Unassembled WGS sequence"/>
</dbReference>
<keyword evidence="2" id="KW-0472">Membrane</keyword>
<accession>A0A1A9WCJ3</accession>
<evidence type="ECO:0000313" key="4">
    <source>
        <dbReference type="Proteomes" id="UP000091820"/>
    </source>
</evidence>
<name>A0A1A9WCJ3_9MUSC</name>